<dbReference type="Proteomes" id="UP000276603">
    <property type="component" value="Unassembled WGS sequence"/>
</dbReference>
<dbReference type="Gene3D" id="3.50.50.60">
    <property type="entry name" value="FAD/NAD(P)-binding domain"/>
    <property type="match status" value="2"/>
</dbReference>
<dbReference type="GO" id="GO:0016491">
    <property type="term" value="F:oxidoreductase activity"/>
    <property type="evidence" value="ECO:0007669"/>
    <property type="project" value="InterPro"/>
</dbReference>
<dbReference type="AlphaFoldDB" id="A0A3B0CCN8"/>
<keyword evidence="4" id="KW-0521">NADP</keyword>
<dbReference type="InterPro" id="IPR036188">
    <property type="entry name" value="FAD/NAD-bd_sf"/>
</dbReference>
<keyword evidence="2" id="KW-0732">Signal</keyword>
<keyword evidence="3" id="KW-0274">FAD</keyword>
<organism evidence="7 8">
    <name type="scientific">Ulvibacterium marinum</name>
    <dbReference type="NCBI Taxonomy" id="2419782"/>
    <lineage>
        <taxon>Bacteria</taxon>
        <taxon>Pseudomonadati</taxon>
        <taxon>Bacteroidota</taxon>
        <taxon>Flavobacteriia</taxon>
        <taxon>Flavobacteriales</taxon>
        <taxon>Flavobacteriaceae</taxon>
        <taxon>Ulvibacterium</taxon>
    </lineage>
</organism>
<dbReference type="Pfam" id="PF01593">
    <property type="entry name" value="Amino_oxidase"/>
    <property type="match status" value="1"/>
</dbReference>
<keyword evidence="1" id="KW-0285">Flavoprotein</keyword>
<reference evidence="7 8" key="1">
    <citation type="submission" date="2018-10" db="EMBL/GenBank/DDBJ databases">
        <title>Ulvibacterium marinum gen. nov., sp. nov., a novel marine bacterium of the family Flavobacteriaceae, isolated from a culture of the green alga Ulva prolifera.</title>
        <authorList>
            <person name="Zhang Z."/>
        </authorList>
    </citation>
    <scope>NUCLEOTIDE SEQUENCE [LARGE SCALE GENOMIC DNA]</scope>
    <source>
        <strain evidence="7 8">CCMM003</strain>
    </source>
</reference>
<evidence type="ECO:0000259" key="6">
    <source>
        <dbReference type="Pfam" id="PF01593"/>
    </source>
</evidence>
<accession>A0A3B0CCN8</accession>
<dbReference type="PANTHER" id="PTHR46091">
    <property type="entry name" value="BLR7054 PROTEIN"/>
    <property type="match status" value="1"/>
</dbReference>
<dbReference type="OrthoDB" id="9789960at2"/>
<dbReference type="InterPro" id="IPR002937">
    <property type="entry name" value="Amino_oxidase"/>
</dbReference>
<gene>
    <name evidence="7" type="ORF">D7Z94_00725</name>
</gene>
<keyword evidence="8" id="KW-1185">Reference proteome</keyword>
<protein>
    <submittedName>
        <fullName evidence="7">NAD(P)/FAD-dependent oxidoreductase</fullName>
    </submittedName>
</protein>
<comment type="caution">
    <text evidence="7">The sequence shown here is derived from an EMBL/GenBank/DDBJ whole genome shotgun (WGS) entry which is preliminary data.</text>
</comment>
<dbReference type="PANTHER" id="PTHR46091:SF3">
    <property type="entry name" value="AMINE OXIDASE DOMAIN-CONTAINING PROTEIN"/>
    <property type="match status" value="1"/>
</dbReference>
<evidence type="ECO:0000256" key="5">
    <source>
        <dbReference type="ARBA" id="ARBA00023027"/>
    </source>
</evidence>
<dbReference type="EMBL" id="RBCJ01000001">
    <property type="protein sequence ID" value="RKN82411.1"/>
    <property type="molecule type" value="Genomic_DNA"/>
</dbReference>
<evidence type="ECO:0000256" key="3">
    <source>
        <dbReference type="ARBA" id="ARBA00022827"/>
    </source>
</evidence>
<sequence>MKEHYDVVIIGSGMGGLVAANILAREGRSVCVLEKNNQYGGNLQTFVRERTIFDTGVHYLGGLSEGQNLYRYFKYLGIYEELKLKKLDDGFDIITFDNDPNEYPHAQGYKDFEKSLIAQFPHEAEGIKAYCKELRETCNKFPLYNLNHGKPYYDDEEMFRTPAKARIDSLISDSKLRAILAGSNLLYAGEPDKTPFYVHALSVNSYIESSYRCVNGGSQITKLLIRRLKENGGEAYKHHEVVKFGHEGKKLVYAEVADGKQIKGDLFISNIEPKRTLKLVGEDKFRKSYSNRIEQIESTISAFSLHLVLKPKSFKYLNYNYYHFKDPSKVWEGHQYSEDSWPESYMVSMGVSKATDGWADQMTVITYMRFDEVKSWENTFNTVAKKNYRGQTYAEFKDTKTEKFLNELEKKFPNIRECIQSIYTSTPLSYRDYIGSNQGAMYGYVKDVNYPLKSFIAPRTKIGNLFFTGQSLNMHGILGVTISGVVTCSEILGRDYLLNRILEQEKENTTAKISV</sequence>
<dbReference type="SUPFAM" id="SSF51905">
    <property type="entry name" value="FAD/NAD(P)-binding domain"/>
    <property type="match status" value="1"/>
</dbReference>
<evidence type="ECO:0000256" key="1">
    <source>
        <dbReference type="ARBA" id="ARBA00022630"/>
    </source>
</evidence>
<evidence type="ECO:0000313" key="8">
    <source>
        <dbReference type="Proteomes" id="UP000276603"/>
    </source>
</evidence>
<dbReference type="InterPro" id="IPR052206">
    <property type="entry name" value="Retinol_saturase"/>
</dbReference>
<feature type="domain" description="Amine oxidase" evidence="6">
    <location>
        <begin position="14"/>
        <end position="491"/>
    </location>
</feature>
<evidence type="ECO:0000256" key="2">
    <source>
        <dbReference type="ARBA" id="ARBA00022729"/>
    </source>
</evidence>
<name>A0A3B0CCN8_9FLAO</name>
<evidence type="ECO:0000313" key="7">
    <source>
        <dbReference type="EMBL" id="RKN82411.1"/>
    </source>
</evidence>
<proteinExistence type="predicted"/>
<keyword evidence="5" id="KW-0520">NAD</keyword>
<dbReference type="RefSeq" id="WP_120709602.1">
    <property type="nucleotide sequence ID" value="NZ_RBCJ01000001.1"/>
</dbReference>
<evidence type="ECO:0000256" key="4">
    <source>
        <dbReference type="ARBA" id="ARBA00022857"/>
    </source>
</evidence>